<evidence type="ECO:0000256" key="4">
    <source>
        <dbReference type="ARBA" id="ARBA00023136"/>
    </source>
</evidence>
<feature type="transmembrane region" description="Helical" evidence="5">
    <location>
        <begin position="61"/>
        <end position="85"/>
    </location>
</feature>
<organism evidence="7 8">
    <name type="scientific">Colletotrichum spinosum</name>
    <dbReference type="NCBI Taxonomy" id="1347390"/>
    <lineage>
        <taxon>Eukaryota</taxon>
        <taxon>Fungi</taxon>
        <taxon>Dikarya</taxon>
        <taxon>Ascomycota</taxon>
        <taxon>Pezizomycotina</taxon>
        <taxon>Sordariomycetes</taxon>
        <taxon>Hypocreomycetidae</taxon>
        <taxon>Glomerellales</taxon>
        <taxon>Glomerellaceae</taxon>
        <taxon>Colletotrichum</taxon>
        <taxon>Colletotrichum orbiculare species complex</taxon>
    </lineage>
</organism>
<feature type="transmembrane region" description="Helical" evidence="5">
    <location>
        <begin position="131"/>
        <end position="151"/>
    </location>
</feature>
<name>A0A4R8QLB9_9PEZI</name>
<keyword evidence="8" id="KW-1185">Reference proteome</keyword>
<feature type="transmembrane region" description="Helical" evidence="5">
    <location>
        <begin position="6"/>
        <end position="22"/>
    </location>
</feature>
<evidence type="ECO:0000256" key="1">
    <source>
        <dbReference type="ARBA" id="ARBA00004141"/>
    </source>
</evidence>
<dbReference type="Pfam" id="PF01284">
    <property type="entry name" value="MARVEL"/>
    <property type="match status" value="1"/>
</dbReference>
<feature type="domain" description="MARVEL" evidence="6">
    <location>
        <begin position="5"/>
        <end position="145"/>
    </location>
</feature>
<comment type="subcellular location">
    <subcellularLocation>
        <location evidence="1">Membrane</location>
        <topology evidence="1">Multi-pass membrane protein</topology>
    </subcellularLocation>
</comment>
<keyword evidence="2 5" id="KW-0812">Transmembrane</keyword>
<dbReference type="InterPro" id="IPR052649">
    <property type="entry name" value="NCE102-like"/>
</dbReference>
<dbReference type="EMBL" id="QAPG01000026">
    <property type="protein sequence ID" value="TDZ37134.1"/>
    <property type="molecule type" value="Genomic_DNA"/>
</dbReference>
<dbReference type="GO" id="GO:0070941">
    <property type="term" value="P:eisosome assembly"/>
    <property type="evidence" value="ECO:0007669"/>
    <property type="project" value="TreeGrafter"/>
</dbReference>
<feature type="transmembrane region" description="Helical" evidence="5">
    <location>
        <begin position="34"/>
        <end position="55"/>
    </location>
</feature>
<sequence length="162" mass="16956">MGVWALQGVMAFVVLAISIDIINKQNDPHTTFKYNAFTGGLGILVVALGLASSFFDAIPSLVVMAADAVSGVLLLGGGIAIAIGLRGINCDPSSIEDSKTMAENPLMRDPKAGMGAATYLDTCRKATAIQAMSFVTLCFALATFTLVFLGWRKGRSGGRTYS</sequence>
<evidence type="ECO:0000256" key="2">
    <source>
        <dbReference type="ARBA" id="ARBA00022692"/>
    </source>
</evidence>
<accession>A0A4R8QLB9</accession>
<dbReference type="GO" id="GO:0032126">
    <property type="term" value="C:eisosome"/>
    <property type="evidence" value="ECO:0007669"/>
    <property type="project" value="TreeGrafter"/>
</dbReference>
<dbReference type="PANTHER" id="PTHR28165:SF2">
    <property type="entry name" value="MARVEL DOMAIN-CONTAINING PROTEIN"/>
    <property type="match status" value="1"/>
</dbReference>
<evidence type="ECO:0000313" key="7">
    <source>
        <dbReference type="EMBL" id="TDZ37134.1"/>
    </source>
</evidence>
<evidence type="ECO:0000256" key="5">
    <source>
        <dbReference type="SAM" id="Phobius"/>
    </source>
</evidence>
<dbReference type="GO" id="GO:0005886">
    <property type="term" value="C:plasma membrane"/>
    <property type="evidence" value="ECO:0007669"/>
    <property type="project" value="TreeGrafter"/>
</dbReference>
<keyword evidence="4 5" id="KW-0472">Membrane</keyword>
<reference evidence="7 8" key="1">
    <citation type="submission" date="2018-11" db="EMBL/GenBank/DDBJ databases">
        <title>Genome sequence and assembly of Colletotrichum spinosum.</title>
        <authorList>
            <person name="Gan P."/>
            <person name="Shirasu K."/>
        </authorList>
    </citation>
    <scope>NUCLEOTIDE SEQUENCE [LARGE SCALE GENOMIC DNA]</scope>
    <source>
        <strain evidence="7 8">CBS 515.97</strain>
    </source>
</reference>
<evidence type="ECO:0000259" key="6">
    <source>
        <dbReference type="Pfam" id="PF01284"/>
    </source>
</evidence>
<dbReference type="InterPro" id="IPR008253">
    <property type="entry name" value="Marvel"/>
</dbReference>
<dbReference type="Proteomes" id="UP000295083">
    <property type="component" value="Unassembled WGS sequence"/>
</dbReference>
<keyword evidence="3 5" id="KW-1133">Transmembrane helix</keyword>
<evidence type="ECO:0000256" key="3">
    <source>
        <dbReference type="ARBA" id="ARBA00022989"/>
    </source>
</evidence>
<evidence type="ECO:0000313" key="8">
    <source>
        <dbReference type="Proteomes" id="UP000295083"/>
    </source>
</evidence>
<protein>
    <recommendedName>
        <fullName evidence="6">MARVEL domain-containing protein</fullName>
    </recommendedName>
</protein>
<dbReference type="AlphaFoldDB" id="A0A4R8QLB9"/>
<comment type="caution">
    <text evidence="7">The sequence shown here is derived from an EMBL/GenBank/DDBJ whole genome shotgun (WGS) entry which is preliminary data.</text>
</comment>
<dbReference type="PANTHER" id="PTHR28165">
    <property type="entry name" value="NON-CLASSICAL EXPORT PROTEIN 2-RELATED"/>
    <property type="match status" value="1"/>
</dbReference>
<proteinExistence type="predicted"/>
<gene>
    <name evidence="7" type="ORF">C8035_v008983</name>
</gene>
<dbReference type="GO" id="GO:0072659">
    <property type="term" value="P:protein localization to plasma membrane"/>
    <property type="evidence" value="ECO:0007669"/>
    <property type="project" value="TreeGrafter"/>
</dbReference>